<evidence type="ECO:0000313" key="4">
    <source>
        <dbReference type="EMBL" id="GEO43310.1"/>
    </source>
</evidence>
<dbReference type="Gene3D" id="2.60.40.1610">
    <property type="entry name" value="Domain of unknown function DUF1254"/>
    <property type="match status" value="1"/>
</dbReference>
<feature type="signal peptide" evidence="1">
    <location>
        <begin position="1"/>
        <end position="20"/>
    </location>
</feature>
<dbReference type="PANTHER" id="PTHR36509">
    <property type="entry name" value="BLL3101 PROTEIN"/>
    <property type="match status" value="1"/>
</dbReference>
<evidence type="ECO:0000259" key="2">
    <source>
        <dbReference type="Pfam" id="PF06742"/>
    </source>
</evidence>
<dbReference type="AlphaFoldDB" id="A0A512E4B9"/>
<reference evidence="4 5" key="1">
    <citation type="submission" date="2019-07" db="EMBL/GenBank/DDBJ databases">
        <title>Whole genome shotgun sequence of Skermanella aerolata NBRC 106429.</title>
        <authorList>
            <person name="Hosoyama A."/>
            <person name="Uohara A."/>
            <person name="Ohji S."/>
            <person name="Ichikawa N."/>
        </authorList>
    </citation>
    <scope>NUCLEOTIDE SEQUENCE [LARGE SCALE GENOMIC DNA]</scope>
    <source>
        <strain evidence="4 5">NBRC 106429</strain>
    </source>
</reference>
<accession>A0A512E4B9</accession>
<dbReference type="InterPro" id="IPR010621">
    <property type="entry name" value="DUF1214"/>
</dbReference>
<evidence type="ECO:0000259" key="3">
    <source>
        <dbReference type="Pfam" id="PF06863"/>
    </source>
</evidence>
<dbReference type="SUPFAM" id="SSF160935">
    <property type="entry name" value="VPA0735-like"/>
    <property type="match status" value="1"/>
</dbReference>
<dbReference type="Gene3D" id="1.10.3360.10">
    <property type="entry name" value="VPA0735-like domain"/>
    <property type="match status" value="1"/>
</dbReference>
<dbReference type="InterPro" id="IPR037049">
    <property type="entry name" value="DUF1214_C_sf"/>
</dbReference>
<keyword evidence="5" id="KW-1185">Reference proteome</keyword>
<feature type="domain" description="DUF1254" evidence="3">
    <location>
        <begin position="65"/>
        <end position="199"/>
    </location>
</feature>
<protein>
    <recommendedName>
        <fullName evidence="6">DUF1254 domain-containing protein</fullName>
    </recommendedName>
</protein>
<sequence length="471" mass="52581">MRKYVLAAFAFIMMAALAHAQVPPTEDLDKSQIHRRAVEAVIWGMPAVNTDLMLQEMLTKTAGRVNQIIYWGRPLDYRNQTLTPNPDVIYFMVFFNTKDIGPIVIDIPPGDANASLTGNIMTVWQTALEDVGLLGLDKGAGGKFVIIPPDYTGTVPPGYIALQSDTYSAYALLRSNMKSHSDADVAASIAYGKRVKIYPLSAAANPPETVFTDVKDVSYDSTIRYDASFFTNLDRIVQSEPWIERDRAMIDQLRTIGIEKGRPFTPDEATQRILNEAVGEARGLLEKRYDAGFPPFFPNSHWTYPTLQEAIEGQGTGYADRNSYAVDARALLYTYGYIAIKRPGTAQFYLISIRDREGERIDGARTYRLRVPSNAPVEQYWSVTAYDRQTHALIKGMDRASLASNSTDVQKNADGSIDVYFGPKAPAGKESNWVPTDPQRGFELMFRVYGPTKAFFDKTWVLPDVEKFAAP</sequence>
<dbReference type="Gene3D" id="2.60.120.600">
    <property type="entry name" value="Domain of unknown function DUF1214, C-terminal domain"/>
    <property type="match status" value="1"/>
</dbReference>
<dbReference type="Proteomes" id="UP000321523">
    <property type="component" value="Unassembled WGS sequence"/>
</dbReference>
<comment type="caution">
    <text evidence="4">The sequence shown here is derived from an EMBL/GenBank/DDBJ whole genome shotgun (WGS) entry which is preliminary data.</text>
</comment>
<dbReference type="OrthoDB" id="272779at2"/>
<organism evidence="4 5">
    <name type="scientific">Skermanella aerolata</name>
    <dbReference type="NCBI Taxonomy" id="393310"/>
    <lineage>
        <taxon>Bacteria</taxon>
        <taxon>Pseudomonadati</taxon>
        <taxon>Pseudomonadota</taxon>
        <taxon>Alphaproteobacteria</taxon>
        <taxon>Rhodospirillales</taxon>
        <taxon>Azospirillaceae</taxon>
        <taxon>Skermanella</taxon>
    </lineage>
</organism>
<feature type="domain" description="DUF1214" evidence="2">
    <location>
        <begin position="347"/>
        <end position="453"/>
    </location>
</feature>
<dbReference type="EMBL" id="BJYZ01000073">
    <property type="protein sequence ID" value="GEO43310.1"/>
    <property type="molecule type" value="Genomic_DNA"/>
</dbReference>
<proteinExistence type="predicted"/>
<feature type="chain" id="PRO_5022057797" description="DUF1254 domain-containing protein" evidence="1">
    <location>
        <begin position="21"/>
        <end position="471"/>
    </location>
</feature>
<dbReference type="PANTHER" id="PTHR36509:SF3">
    <property type="entry name" value="SIGNAL PEPTIDE PROTEIN"/>
    <property type="match status" value="1"/>
</dbReference>
<gene>
    <name evidence="4" type="ORF">SAE02_74580</name>
</gene>
<dbReference type="InterPro" id="IPR037050">
    <property type="entry name" value="DUF1254_sf"/>
</dbReference>
<dbReference type="Pfam" id="PF06742">
    <property type="entry name" value="DUF1214"/>
    <property type="match status" value="1"/>
</dbReference>
<dbReference type="Pfam" id="PF06863">
    <property type="entry name" value="DUF1254"/>
    <property type="match status" value="1"/>
</dbReference>
<dbReference type="InterPro" id="IPR010679">
    <property type="entry name" value="DUF1254"/>
</dbReference>
<evidence type="ECO:0000313" key="5">
    <source>
        <dbReference type="Proteomes" id="UP000321523"/>
    </source>
</evidence>
<evidence type="ECO:0000256" key="1">
    <source>
        <dbReference type="SAM" id="SignalP"/>
    </source>
</evidence>
<evidence type="ECO:0008006" key="6">
    <source>
        <dbReference type="Google" id="ProtNLM"/>
    </source>
</evidence>
<dbReference type="RefSeq" id="WP_044437272.1">
    <property type="nucleotide sequence ID" value="NZ_BJYZ01000073.1"/>
</dbReference>
<name>A0A512E4B9_9PROT</name>
<keyword evidence="1" id="KW-0732">Signal</keyword>